<proteinExistence type="predicted"/>
<name>A0A9P4R8K2_9PLEO</name>
<feature type="region of interest" description="Disordered" evidence="2">
    <location>
        <begin position="44"/>
        <end position="70"/>
    </location>
</feature>
<reference evidence="3" key="1">
    <citation type="journal article" date="2020" name="Stud. Mycol.">
        <title>101 Dothideomycetes genomes: a test case for predicting lifestyles and emergence of pathogens.</title>
        <authorList>
            <person name="Haridas S."/>
            <person name="Albert R."/>
            <person name="Binder M."/>
            <person name="Bloem J."/>
            <person name="Labutti K."/>
            <person name="Salamov A."/>
            <person name="Andreopoulos B."/>
            <person name="Baker S."/>
            <person name="Barry K."/>
            <person name="Bills G."/>
            <person name="Bluhm B."/>
            <person name="Cannon C."/>
            <person name="Castanera R."/>
            <person name="Culley D."/>
            <person name="Daum C."/>
            <person name="Ezra D."/>
            <person name="Gonzalez J."/>
            <person name="Henrissat B."/>
            <person name="Kuo A."/>
            <person name="Liang C."/>
            <person name="Lipzen A."/>
            <person name="Lutzoni F."/>
            <person name="Magnuson J."/>
            <person name="Mondo S."/>
            <person name="Nolan M."/>
            <person name="Ohm R."/>
            <person name="Pangilinan J."/>
            <person name="Park H.-J."/>
            <person name="Ramirez L."/>
            <person name="Alfaro M."/>
            <person name="Sun H."/>
            <person name="Tritt A."/>
            <person name="Yoshinaga Y."/>
            <person name="Zwiers L.-H."/>
            <person name="Turgeon B."/>
            <person name="Goodwin S."/>
            <person name="Spatafora J."/>
            <person name="Crous P."/>
            <person name="Grigoriev I."/>
        </authorList>
    </citation>
    <scope>NUCLEOTIDE SEQUENCE</scope>
    <source>
        <strain evidence="3">CBS 125425</strain>
    </source>
</reference>
<evidence type="ECO:0000313" key="3">
    <source>
        <dbReference type="EMBL" id="KAF2738881.1"/>
    </source>
</evidence>
<evidence type="ECO:0000256" key="2">
    <source>
        <dbReference type="SAM" id="MobiDB-lite"/>
    </source>
</evidence>
<dbReference type="OrthoDB" id="3439492at2759"/>
<accession>A0A9P4R8K2</accession>
<comment type="caution">
    <text evidence="3">The sequence shown here is derived from an EMBL/GenBank/DDBJ whole genome shotgun (WGS) entry which is preliminary data.</text>
</comment>
<dbReference type="EMBL" id="ML996106">
    <property type="protein sequence ID" value="KAF2738881.1"/>
    <property type="molecule type" value="Genomic_DNA"/>
</dbReference>
<evidence type="ECO:0000256" key="1">
    <source>
        <dbReference type="SAM" id="Coils"/>
    </source>
</evidence>
<keyword evidence="1" id="KW-0175">Coiled coil</keyword>
<feature type="compositionally biased region" description="Acidic residues" evidence="2">
    <location>
        <begin position="187"/>
        <end position="198"/>
    </location>
</feature>
<sequence>MFEKARKKAITPDNILSGWRGAGLVPSDPGKVLKQLLSLDPRVASKPCTPTEQGDLDFSLLKSSPPDGTELRESNVRLNAVLAGVPGLPSQAKRYVDRVTRMAETQNAELVLLRQQLEEKDQVLQARKKRTKGKRVRLEGEYVYSTPKVLGVAQDAEATPVAKRPRGRPRKQPVKEDNASDGHIEPEDQSDVSEEDLIDVVASRTRSKRVRLA</sequence>
<feature type="compositionally biased region" description="Basic and acidic residues" evidence="2">
    <location>
        <begin position="173"/>
        <end position="186"/>
    </location>
</feature>
<feature type="compositionally biased region" description="Basic residues" evidence="2">
    <location>
        <begin position="163"/>
        <end position="172"/>
    </location>
</feature>
<keyword evidence="4" id="KW-1185">Reference proteome</keyword>
<dbReference type="AlphaFoldDB" id="A0A9P4R8K2"/>
<dbReference type="Proteomes" id="UP000799444">
    <property type="component" value="Unassembled WGS sequence"/>
</dbReference>
<feature type="region of interest" description="Disordered" evidence="2">
    <location>
        <begin position="153"/>
        <end position="199"/>
    </location>
</feature>
<protein>
    <submittedName>
        <fullName evidence="3">Uncharacterized protein</fullName>
    </submittedName>
</protein>
<organism evidence="3 4">
    <name type="scientific">Polyplosphaeria fusca</name>
    <dbReference type="NCBI Taxonomy" id="682080"/>
    <lineage>
        <taxon>Eukaryota</taxon>
        <taxon>Fungi</taxon>
        <taxon>Dikarya</taxon>
        <taxon>Ascomycota</taxon>
        <taxon>Pezizomycotina</taxon>
        <taxon>Dothideomycetes</taxon>
        <taxon>Pleosporomycetidae</taxon>
        <taxon>Pleosporales</taxon>
        <taxon>Tetraplosphaeriaceae</taxon>
        <taxon>Polyplosphaeria</taxon>
    </lineage>
</organism>
<evidence type="ECO:0000313" key="4">
    <source>
        <dbReference type="Proteomes" id="UP000799444"/>
    </source>
</evidence>
<gene>
    <name evidence="3" type="ORF">EJ04DRAFT_519841</name>
</gene>
<feature type="coiled-coil region" evidence="1">
    <location>
        <begin position="103"/>
        <end position="134"/>
    </location>
</feature>